<evidence type="ECO:0000313" key="6">
    <source>
        <dbReference type="EMBL" id="KAL3367241.1"/>
    </source>
</evidence>
<dbReference type="Proteomes" id="UP001627284">
    <property type="component" value="Unassembled WGS sequence"/>
</dbReference>
<evidence type="ECO:0000259" key="5">
    <source>
        <dbReference type="PROSITE" id="PS51792"/>
    </source>
</evidence>
<protein>
    <recommendedName>
        <fullName evidence="5">Yippee domain-containing protein</fullName>
    </recommendedName>
</protein>
<comment type="caution">
    <text evidence="6">The sequence shown here is derived from an EMBL/GenBank/DDBJ whole genome shotgun (WGS) entry which is preliminary data.</text>
</comment>
<dbReference type="GO" id="GO:0046872">
    <property type="term" value="F:metal ion binding"/>
    <property type="evidence" value="ECO:0007669"/>
    <property type="project" value="UniProtKB-KW"/>
</dbReference>
<evidence type="ECO:0000256" key="1">
    <source>
        <dbReference type="ARBA" id="ARBA00005613"/>
    </source>
</evidence>
<accession>A0ABD2UI71</accession>
<dbReference type="AlphaFoldDB" id="A0ABD2UI71"/>
<dbReference type="EMBL" id="JBJKTR010000006">
    <property type="protein sequence ID" value="KAL3367241.1"/>
    <property type="molecule type" value="Genomic_DNA"/>
</dbReference>
<name>A0ABD2UI71_9SOLN</name>
<dbReference type="PROSITE" id="PS51792">
    <property type="entry name" value="YIPPEE"/>
    <property type="match status" value="1"/>
</dbReference>
<dbReference type="InterPro" id="IPR034751">
    <property type="entry name" value="Yippee"/>
</dbReference>
<comment type="similarity">
    <text evidence="1">Belongs to the yippee family.</text>
</comment>
<evidence type="ECO:0000256" key="2">
    <source>
        <dbReference type="ARBA" id="ARBA00022723"/>
    </source>
</evidence>
<keyword evidence="7" id="KW-1185">Reference proteome</keyword>
<evidence type="ECO:0000256" key="4">
    <source>
        <dbReference type="SAM" id="MobiDB-lite"/>
    </source>
</evidence>
<feature type="region of interest" description="Disordered" evidence="4">
    <location>
        <begin position="118"/>
        <end position="183"/>
    </location>
</feature>
<sequence length="183" mass="20108">MGRPFILHYEDDCIHCRSCKTRVGFIRDHLFTNIGDESFILHTVFNVEVPEDKRYHQVEKNGRTVADTYCIKCGNLLGRKLIAIDKPCSYIREGVFFISLHKVGLTNQDGGVNEQAAGANVQDGDADEQGGANDQNDEQGGGTNERNDEQGGTNEKNDEQGGANEDVDLLAEGIANPDLNPNL</sequence>
<evidence type="ECO:0000256" key="3">
    <source>
        <dbReference type="ARBA" id="ARBA00022833"/>
    </source>
</evidence>
<keyword evidence="2" id="KW-0479">Metal-binding</keyword>
<evidence type="ECO:0000313" key="7">
    <source>
        <dbReference type="Proteomes" id="UP001627284"/>
    </source>
</evidence>
<keyword evidence="3" id="KW-0862">Zinc</keyword>
<proteinExistence type="inferred from homology"/>
<feature type="domain" description="Yippee" evidence="5">
    <location>
        <begin position="12"/>
        <end position="107"/>
    </location>
</feature>
<dbReference type="InterPro" id="IPR004910">
    <property type="entry name" value="Yippee/Mis18/Cereblon"/>
</dbReference>
<feature type="compositionally biased region" description="Basic and acidic residues" evidence="4">
    <location>
        <begin position="145"/>
        <end position="159"/>
    </location>
</feature>
<dbReference type="PANTHER" id="PTHR13848">
    <property type="entry name" value="PROTEIN YIPPEE-LIKE CG15309-RELATED"/>
    <property type="match status" value="1"/>
</dbReference>
<dbReference type="Pfam" id="PF03226">
    <property type="entry name" value="Yippee-Mis18"/>
    <property type="match status" value="1"/>
</dbReference>
<reference evidence="6 7" key="1">
    <citation type="submission" date="2024-05" db="EMBL/GenBank/DDBJ databases">
        <title>De novo assembly of an allotetraploid wild potato.</title>
        <authorList>
            <person name="Hosaka A.J."/>
        </authorList>
    </citation>
    <scope>NUCLEOTIDE SEQUENCE [LARGE SCALE GENOMIC DNA]</scope>
    <source>
        <tissue evidence="6">Young leaves</tissue>
    </source>
</reference>
<organism evidence="6 7">
    <name type="scientific">Solanum stoloniferum</name>
    <dbReference type="NCBI Taxonomy" id="62892"/>
    <lineage>
        <taxon>Eukaryota</taxon>
        <taxon>Viridiplantae</taxon>
        <taxon>Streptophyta</taxon>
        <taxon>Embryophyta</taxon>
        <taxon>Tracheophyta</taxon>
        <taxon>Spermatophyta</taxon>
        <taxon>Magnoliopsida</taxon>
        <taxon>eudicotyledons</taxon>
        <taxon>Gunneridae</taxon>
        <taxon>Pentapetalae</taxon>
        <taxon>asterids</taxon>
        <taxon>lamiids</taxon>
        <taxon>Solanales</taxon>
        <taxon>Solanaceae</taxon>
        <taxon>Solanoideae</taxon>
        <taxon>Solaneae</taxon>
        <taxon>Solanum</taxon>
    </lineage>
</organism>
<dbReference type="InterPro" id="IPR039058">
    <property type="entry name" value="Yippee_fam"/>
</dbReference>
<gene>
    <name evidence="6" type="ORF">AABB24_011787</name>
</gene>